<gene>
    <name evidence="1" type="ORF">FOZ61_006138</name>
</gene>
<evidence type="ECO:0000313" key="2">
    <source>
        <dbReference type="Proteomes" id="UP000570595"/>
    </source>
</evidence>
<dbReference type="AlphaFoldDB" id="A0A7J6LEI9"/>
<comment type="caution">
    <text evidence="1">The sequence shown here is derived from an EMBL/GenBank/DDBJ whole genome shotgun (WGS) entry which is preliminary data.</text>
</comment>
<name>A0A7J6LEI9_PEROL</name>
<protein>
    <submittedName>
        <fullName evidence="1">Uncharacterized protein</fullName>
    </submittedName>
</protein>
<dbReference type="Proteomes" id="UP000570595">
    <property type="component" value="Unassembled WGS sequence"/>
</dbReference>
<organism evidence="1 2">
    <name type="scientific">Perkinsus olseni</name>
    <name type="common">Perkinsus atlanticus</name>
    <dbReference type="NCBI Taxonomy" id="32597"/>
    <lineage>
        <taxon>Eukaryota</taxon>
        <taxon>Sar</taxon>
        <taxon>Alveolata</taxon>
        <taxon>Perkinsozoa</taxon>
        <taxon>Perkinsea</taxon>
        <taxon>Perkinsida</taxon>
        <taxon>Perkinsidae</taxon>
        <taxon>Perkinsus</taxon>
    </lineage>
</organism>
<dbReference type="EMBL" id="JABAHT010000344">
    <property type="protein sequence ID" value="KAF4657657.1"/>
    <property type="molecule type" value="Genomic_DNA"/>
</dbReference>
<evidence type="ECO:0000313" key="1">
    <source>
        <dbReference type="EMBL" id="KAF4657657.1"/>
    </source>
</evidence>
<dbReference type="OrthoDB" id="10407395at2759"/>
<accession>A0A7J6LEI9</accession>
<sequence>MKIYKRFPLMTLAVWGVTSGLAGELWGTYCYREQIFSSSGLPFHLFCVTLTETEERKQENKKSRRKRIEADFRFSTRSLPDAPIAAPKVRLKWEEGKLADGTTKSLVVNTKKLEHGAGLFDWIKRVGALLKVRGVIGAQSIRMYPKAPVGNTQLTVDLGGYRLVLDREESLEESGLKRKCEDSEDLSEGAPPSKVCARRRVEAGLYQVHGQPSKCRSITVRVDEEDGSLAATLSFVFTDGLEDNIDYVKLKGKSILRVDRRALDAASMAVLELQVWILRSKLNIGNLTMDTIAIKHYGDDRILLHLGKTAIGSPAESPKPILSAKARMIPACGRLKRPRRLEVACGIHGVELWGTYCHNKEIFIYPKLPFDSFCLSLNERQTPVGADLPQRLPWIEALFRYTTAIPAKALVDSPGIPFKWDKGELANTSMNILVVDLWRLEHEDELSRWLSEVAELLGQGNETAVEGLRIYPKLKGNLPSGNARLTLSLVDYHLVLDRVDKDIIASERSIEGRVKAGTYRAHGRPYKCSSTTVDIRERREGMEASIAFVFSDGSAKKIGYVKLEGDRVKKVDQKSMDFIQLTTFNLISYSVRRNTNIRNLTLSTIAIAPNGENQILLYLGEAHDGSPAAMPFSAKRECNLLGFIRLVLPMSRRFAAFSTVSLTALSAVTSTFDGATKRCHSREKFSFPELPVDTFCVEGKIDDDSAWIARFAYSLKDHPTVPQETPVLPMLQGKYETHEADIINYIRPVLHQLNVDEKNAVREWFTELGKAFDMEEKLDPRDVLVHVEYHKGKPVLDKEVTVELSSSTEAAGRTMVLSPLGCKPSAPKYVSRENGWGSVVKRKRVESDFGKPSRKKRFRRPADPVAIASGNYEYIDPTQETPNVMVEIINNTKGMVGAEVKFGLCEDDRGKELATTGFVKLTGSYRAFRLDTNSMPEKKRRAAEDSIKRLATFMPALDLNTITIEPLEGEKILLRYGKVENGKAAHAVELRHVRRKLRWCH</sequence>
<reference evidence="1 2" key="1">
    <citation type="submission" date="2020-04" db="EMBL/GenBank/DDBJ databases">
        <title>Perkinsus olseni comparative genomics.</title>
        <authorList>
            <person name="Bogema D.R."/>
        </authorList>
    </citation>
    <scope>NUCLEOTIDE SEQUENCE [LARGE SCALE GENOMIC DNA]</scope>
    <source>
        <strain evidence="1">ATCC PRA-179</strain>
    </source>
</reference>
<proteinExistence type="predicted"/>